<feature type="domain" description="Band 7" evidence="8">
    <location>
        <begin position="39"/>
        <end position="199"/>
    </location>
</feature>
<protein>
    <recommendedName>
        <fullName evidence="6">Protein HflK</fullName>
    </recommendedName>
</protein>
<dbReference type="InterPro" id="IPR036013">
    <property type="entry name" value="Band_7/SPFH_dom_sf"/>
</dbReference>
<evidence type="ECO:0000256" key="1">
    <source>
        <dbReference type="ARBA" id="ARBA00004167"/>
    </source>
</evidence>
<keyword evidence="7" id="KW-0175">Coiled coil</keyword>
<reference evidence="9" key="1">
    <citation type="submission" date="2016-10" db="EMBL/GenBank/DDBJ databases">
        <title>The High Quality Genome of Vibrio alginolyticus K01M1.</title>
        <authorList>
            <person name="Wendling C."/>
            <person name="Chibani C.M."/>
            <person name="Hertel R."/>
            <person name="Sproer C."/>
            <person name="Bunk B."/>
            <person name="Overmann J."/>
            <person name="Roth O."/>
            <person name="Liesegang H."/>
        </authorList>
    </citation>
    <scope>NUCLEOTIDE SEQUENCE</scope>
    <source>
        <strain evidence="9">K05K4</strain>
        <plasmid evidence="9">pL289</plasmid>
    </source>
</reference>
<dbReference type="CDD" id="cd03404">
    <property type="entry name" value="SPFH_HflK"/>
    <property type="match status" value="1"/>
</dbReference>
<sequence length="312" mass="34770">MINDGVGSSSSGKDLASSYKLTIVLSAALALIFGAWLVASSYFVAEKERMLVFYNGKYVETVGDGFHFLPAPFYTALLKDVSTVKSISVKSQALTLDENLVEVQLDLQFKIANLKAYYMKSQRPDHTLEFYFESVIKAVLADVSFDEALTDKRTIVKQIISKEVGHLLNVETYGVNIVDAIYTASNPPSAVKEAYRDAVNAREDAERYMEEAESYVNTRIPQAQADANRLNDEAAAYAKRVIDAANGEVAGFNQLLPQYLEHPRITKNRIYFEVMGDTYSKSKKVVNDIENSTGNNLLNHVDLTEMMKKKGL</sequence>
<dbReference type="PANTHER" id="PTHR43327">
    <property type="entry name" value="STOMATIN-LIKE PROTEIN 2, MITOCHONDRIAL"/>
    <property type="match status" value="1"/>
</dbReference>
<dbReference type="EMBL" id="CP017904">
    <property type="protein sequence ID" value="ARP21869.1"/>
    <property type="molecule type" value="Genomic_DNA"/>
</dbReference>
<evidence type="ECO:0000259" key="8">
    <source>
        <dbReference type="SMART" id="SM00244"/>
    </source>
</evidence>
<evidence type="ECO:0000256" key="7">
    <source>
        <dbReference type="SAM" id="Coils"/>
    </source>
</evidence>
<dbReference type="SUPFAM" id="SSF117892">
    <property type="entry name" value="Band 7/SPFH domain"/>
    <property type="match status" value="1"/>
</dbReference>
<dbReference type="PANTHER" id="PTHR43327:SF2">
    <property type="entry name" value="MODULATOR OF FTSH PROTEASE HFLK"/>
    <property type="match status" value="1"/>
</dbReference>
<keyword evidence="9" id="KW-0614">Plasmid</keyword>
<dbReference type="SMART" id="SM00244">
    <property type="entry name" value="PHB"/>
    <property type="match status" value="1"/>
</dbReference>
<evidence type="ECO:0000256" key="3">
    <source>
        <dbReference type="ARBA" id="ARBA00022692"/>
    </source>
</evidence>
<organism evidence="9">
    <name type="scientific">Vibrio alginolyticus</name>
    <dbReference type="NCBI Taxonomy" id="663"/>
    <lineage>
        <taxon>Bacteria</taxon>
        <taxon>Pseudomonadati</taxon>
        <taxon>Pseudomonadota</taxon>
        <taxon>Gammaproteobacteria</taxon>
        <taxon>Vibrionales</taxon>
        <taxon>Vibrionaceae</taxon>
        <taxon>Vibrio</taxon>
    </lineage>
</organism>
<dbReference type="GO" id="GO:0016020">
    <property type="term" value="C:membrane"/>
    <property type="evidence" value="ECO:0007669"/>
    <property type="project" value="UniProtKB-SubCell"/>
</dbReference>
<dbReference type="InterPro" id="IPR001107">
    <property type="entry name" value="Band_7"/>
</dbReference>
<dbReference type="Gene3D" id="3.30.479.30">
    <property type="entry name" value="Band 7 domain"/>
    <property type="match status" value="1"/>
</dbReference>
<name>A0A1W6UFS9_VIBAL</name>
<comment type="function">
    <text evidence="6">HflC and HflK could encode or regulate a protease.</text>
</comment>
<dbReference type="Pfam" id="PF01145">
    <property type="entry name" value="Band_7"/>
    <property type="match status" value="1"/>
</dbReference>
<gene>
    <name evidence="9" type="primary">hflK_5</name>
    <name evidence="9" type="ORF">K05K4_51670</name>
</gene>
<comment type="subcellular location">
    <subcellularLocation>
        <location evidence="1">Membrane</location>
        <topology evidence="1">Single-pass membrane protein</topology>
    </subcellularLocation>
</comment>
<dbReference type="GO" id="GO:0008233">
    <property type="term" value="F:peptidase activity"/>
    <property type="evidence" value="ECO:0007669"/>
    <property type="project" value="UniProtKB-KW"/>
</dbReference>
<evidence type="ECO:0000313" key="9">
    <source>
        <dbReference type="EMBL" id="ARP21869.1"/>
    </source>
</evidence>
<keyword evidence="9" id="KW-0378">Hydrolase</keyword>
<keyword evidence="4 6" id="KW-1133">Transmembrane helix</keyword>
<evidence type="ECO:0000256" key="2">
    <source>
        <dbReference type="ARBA" id="ARBA00006971"/>
    </source>
</evidence>
<evidence type="ECO:0000256" key="6">
    <source>
        <dbReference type="RuleBase" id="RU364113"/>
    </source>
</evidence>
<keyword evidence="3 6" id="KW-0812">Transmembrane</keyword>
<feature type="coiled-coil region" evidence="7">
    <location>
        <begin position="191"/>
        <end position="240"/>
    </location>
</feature>
<geneLocation type="plasmid" evidence="9">
    <name>pL289</name>
</geneLocation>
<dbReference type="RefSeq" id="WP_086048448.1">
    <property type="nucleotide sequence ID" value="NZ_CP017893.1"/>
</dbReference>
<comment type="similarity">
    <text evidence="2 6">Belongs to the band 7/mec-2 family. HflK subfamily.</text>
</comment>
<accession>A0A1W6UFS9</accession>
<keyword evidence="9" id="KW-0645">Protease</keyword>
<dbReference type="GO" id="GO:0006508">
    <property type="term" value="P:proteolysis"/>
    <property type="evidence" value="ECO:0007669"/>
    <property type="project" value="UniProtKB-KW"/>
</dbReference>
<dbReference type="InterPro" id="IPR010201">
    <property type="entry name" value="HflK"/>
</dbReference>
<keyword evidence="5 6" id="KW-0472">Membrane</keyword>
<dbReference type="AlphaFoldDB" id="A0A1W6UFS9"/>
<evidence type="ECO:0000256" key="5">
    <source>
        <dbReference type="ARBA" id="ARBA00023136"/>
    </source>
</evidence>
<dbReference type="NCBIfam" id="TIGR01933">
    <property type="entry name" value="hflK"/>
    <property type="match status" value="1"/>
</dbReference>
<dbReference type="InterPro" id="IPR050710">
    <property type="entry name" value="Band7/mec-2_domain"/>
</dbReference>
<proteinExistence type="inferred from homology"/>
<feature type="transmembrane region" description="Helical" evidence="6">
    <location>
        <begin position="23"/>
        <end position="45"/>
    </location>
</feature>
<comment type="subunit">
    <text evidence="6">HflC and HflK may interact to form a multimeric complex.</text>
</comment>
<evidence type="ECO:0000256" key="4">
    <source>
        <dbReference type="ARBA" id="ARBA00022989"/>
    </source>
</evidence>